<evidence type="ECO:0000256" key="6">
    <source>
        <dbReference type="PROSITE-ProRule" id="PRU00182"/>
    </source>
</evidence>
<evidence type="ECO:0000256" key="3">
    <source>
        <dbReference type="ARBA" id="ARBA00023235"/>
    </source>
</evidence>
<dbReference type="InterPro" id="IPR036986">
    <property type="entry name" value="S4_RNA-bd_sf"/>
</dbReference>
<dbReference type="InterPro" id="IPR042092">
    <property type="entry name" value="PsdUridine_s_RsuA/RluB/E/F_cat"/>
</dbReference>
<evidence type="ECO:0000256" key="5">
    <source>
        <dbReference type="ARBA" id="ARBA00037590"/>
    </source>
</evidence>
<dbReference type="PANTHER" id="PTHR47683">
    <property type="entry name" value="PSEUDOURIDINE SYNTHASE FAMILY PROTEIN-RELATED"/>
    <property type="match status" value="1"/>
</dbReference>
<accession>A0AA37TUX8</accession>
<dbReference type="SUPFAM" id="SSF55120">
    <property type="entry name" value="Pseudouridine synthase"/>
    <property type="match status" value="1"/>
</dbReference>
<dbReference type="AlphaFoldDB" id="A0AA37TUX8"/>
<evidence type="ECO:0000256" key="7">
    <source>
        <dbReference type="RuleBase" id="RU003887"/>
    </source>
</evidence>
<dbReference type="Gene3D" id="3.10.290.10">
    <property type="entry name" value="RNA-binding S4 domain"/>
    <property type="match status" value="1"/>
</dbReference>
<dbReference type="Gene3D" id="3.30.70.1560">
    <property type="entry name" value="Alpha-L RNA-binding motif"/>
    <property type="match status" value="1"/>
</dbReference>
<dbReference type="GO" id="GO:0160136">
    <property type="term" value="F:16S rRNA pseudouridine(516) synthase activity"/>
    <property type="evidence" value="ECO:0007669"/>
    <property type="project" value="UniProtKB-EC"/>
</dbReference>
<dbReference type="GO" id="GO:0006364">
    <property type="term" value="P:rRNA processing"/>
    <property type="evidence" value="ECO:0007669"/>
    <property type="project" value="UniProtKB-ARBA"/>
</dbReference>
<dbReference type="GO" id="GO:0003723">
    <property type="term" value="F:RNA binding"/>
    <property type="evidence" value="ECO:0007669"/>
    <property type="project" value="UniProtKB-KW"/>
</dbReference>
<keyword evidence="2 6" id="KW-0694">RNA-binding</keyword>
<dbReference type="SUPFAM" id="SSF55174">
    <property type="entry name" value="Alpha-L RNA-binding motif"/>
    <property type="match status" value="1"/>
</dbReference>
<dbReference type="EMBL" id="BSPO01000003">
    <property type="protein sequence ID" value="GLS84676.1"/>
    <property type="molecule type" value="Genomic_DNA"/>
</dbReference>
<dbReference type="PROSITE" id="PS01149">
    <property type="entry name" value="PSI_RSU"/>
    <property type="match status" value="1"/>
</dbReference>
<dbReference type="Gene3D" id="3.30.70.580">
    <property type="entry name" value="Pseudouridine synthase I, catalytic domain, N-terminal subdomain"/>
    <property type="match status" value="1"/>
</dbReference>
<dbReference type="InterPro" id="IPR020103">
    <property type="entry name" value="PsdUridine_synth_cat_dom_sf"/>
</dbReference>
<dbReference type="CDD" id="cd00165">
    <property type="entry name" value="S4"/>
    <property type="match status" value="1"/>
</dbReference>
<evidence type="ECO:0000256" key="4">
    <source>
        <dbReference type="ARBA" id="ARBA00036749"/>
    </source>
</evidence>
<feature type="domain" description="Pseudouridine synthase RsuA/RluA-like" evidence="8">
    <location>
        <begin position="66"/>
        <end position="195"/>
    </location>
</feature>
<dbReference type="InterPro" id="IPR020094">
    <property type="entry name" value="TruA/RsuA/RluB/E/F_N"/>
</dbReference>
<dbReference type="EC" id="5.4.99.-" evidence="7"/>
<evidence type="ECO:0000259" key="8">
    <source>
        <dbReference type="Pfam" id="PF00849"/>
    </source>
</evidence>
<proteinExistence type="inferred from homology"/>
<keyword evidence="3 7" id="KW-0413">Isomerase</keyword>
<sequence>MARGASYRLDRWLSKQLSIPKKDARRLLAASQVTVNGAVETNADRIVNELSCIALKNQVLQQQQAHYVILHKPAGVVSATRDNEHTTVIDLIDAPFANTLHLAGRLDKNTTGLVLLSNDGRWTRQLTEPTSKLYKHYHVTLQNPIDSSYVDAFAKGMYFEYEGVSIKPAKLVIESTFTASLSIEEGRYHQIKRMFGRFRNPVVALHRYAVGDLHLPEDLAAGQWRELSESELALLMSKSAG</sequence>
<comment type="similarity">
    <text evidence="1 7">Belongs to the pseudouridine synthase RsuA family.</text>
</comment>
<organism evidence="9 10">
    <name type="scientific">Paraferrimonas haliotis</name>
    <dbReference type="NCBI Taxonomy" id="2013866"/>
    <lineage>
        <taxon>Bacteria</taxon>
        <taxon>Pseudomonadati</taxon>
        <taxon>Pseudomonadota</taxon>
        <taxon>Gammaproteobacteria</taxon>
        <taxon>Alteromonadales</taxon>
        <taxon>Ferrimonadaceae</taxon>
        <taxon>Paraferrimonas</taxon>
    </lineage>
</organism>
<evidence type="ECO:0000313" key="10">
    <source>
        <dbReference type="Proteomes" id="UP001157439"/>
    </source>
</evidence>
<evidence type="ECO:0000256" key="2">
    <source>
        <dbReference type="ARBA" id="ARBA00022884"/>
    </source>
</evidence>
<dbReference type="Pfam" id="PF00849">
    <property type="entry name" value="PseudoU_synth_2"/>
    <property type="match status" value="1"/>
</dbReference>
<dbReference type="RefSeq" id="WP_095499140.1">
    <property type="nucleotide sequence ID" value="NZ_BSPO01000003.1"/>
</dbReference>
<name>A0AA37TUX8_9GAMM</name>
<reference evidence="9 10" key="1">
    <citation type="journal article" date="2014" name="Int. J. Syst. Evol. Microbiol.">
        <title>Complete genome sequence of Corynebacterium casei LMG S-19264T (=DSM 44701T), isolated from a smear-ripened cheese.</title>
        <authorList>
            <consortium name="US DOE Joint Genome Institute (JGI-PGF)"/>
            <person name="Walter F."/>
            <person name="Albersmeier A."/>
            <person name="Kalinowski J."/>
            <person name="Ruckert C."/>
        </authorList>
    </citation>
    <scope>NUCLEOTIDE SEQUENCE [LARGE SCALE GENOMIC DNA]</scope>
    <source>
        <strain evidence="9 10">NBRC 112785</strain>
    </source>
</reference>
<comment type="caution">
    <text evidence="9">The sequence shown here is derived from an EMBL/GenBank/DDBJ whole genome shotgun (WGS) entry which is preliminary data.</text>
</comment>
<dbReference type="CDD" id="cd02553">
    <property type="entry name" value="PseudoU_synth_RsuA"/>
    <property type="match status" value="1"/>
</dbReference>
<dbReference type="InterPro" id="IPR000748">
    <property type="entry name" value="PsdUridine_synth_RsuA/RluB/E/F"/>
</dbReference>
<dbReference type="GO" id="GO:0001522">
    <property type="term" value="P:pseudouridine synthesis"/>
    <property type="evidence" value="ECO:0007669"/>
    <property type="project" value="InterPro"/>
</dbReference>
<dbReference type="Proteomes" id="UP001157439">
    <property type="component" value="Unassembled WGS sequence"/>
</dbReference>
<dbReference type="InterPro" id="IPR050343">
    <property type="entry name" value="RsuA_PseudoU_synthase"/>
</dbReference>
<comment type="function">
    <text evidence="5">Responsible for synthesis of pseudouridine from uracil-516 in 16S ribosomal RNA.</text>
</comment>
<protein>
    <recommendedName>
        <fullName evidence="7">Pseudouridine synthase</fullName>
        <ecNumber evidence="7">5.4.99.-</ecNumber>
    </recommendedName>
</protein>
<dbReference type="NCBIfam" id="TIGR00093">
    <property type="entry name" value="pseudouridine synthase"/>
    <property type="match status" value="1"/>
</dbReference>
<evidence type="ECO:0000313" key="9">
    <source>
        <dbReference type="EMBL" id="GLS84676.1"/>
    </source>
</evidence>
<evidence type="ECO:0000256" key="1">
    <source>
        <dbReference type="ARBA" id="ARBA00008348"/>
    </source>
</evidence>
<comment type="catalytic activity">
    <reaction evidence="4">
        <text>uridine(516) in 16S rRNA = pseudouridine(516) in 16S rRNA</text>
        <dbReference type="Rhea" id="RHEA:38867"/>
        <dbReference type="Rhea" id="RHEA-COMP:10089"/>
        <dbReference type="Rhea" id="RHEA-COMP:10090"/>
        <dbReference type="ChEBI" id="CHEBI:65314"/>
        <dbReference type="ChEBI" id="CHEBI:65315"/>
        <dbReference type="EC" id="5.4.99.19"/>
    </reaction>
</comment>
<keyword evidence="10" id="KW-1185">Reference proteome</keyword>
<dbReference type="PANTHER" id="PTHR47683:SF4">
    <property type="entry name" value="PSEUDOURIDINE SYNTHASE"/>
    <property type="match status" value="1"/>
</dbReference>
<dbReference type="InterPro" id="IPR006145">
    <property type="entry name" value="PsdUridine_synth_RsuA/RluA"/>
</dbReference>
<gene>
    <name evidence="9" type="ORF">GCM10007894_26530</name>
</gene>
<dbReference type="InterPro" id="IPR018496">
    <property type="entry name" value="PsdUridine_synth_RsuA/RluB_CS"/>
</dbReference>
<dbReference type="PROSITE" id="PS50889">
    <property type="entry name" value="S4"/>
    <property type="match status" value="1"/>
</dbReference>